<accession>A0A6J4UM26</accession>
<name>A0A6J4UM26_9BACT</name>
<reference evidence="2" key="1">
    <citation type="submission" date="2020-02" db="EMBL/GenBank/DDBJ databases">
        <authorList>
            <person name="Meier V. D."/>
        </authorList>
    </citation>
    <scope>NUCLEOTIDE SEQUENCE</scope>
    <source>
        <strain evidence="2">AVDCRST_MAG33</strain>
    </source>
</reference>
<feature type="compositionally biased region" description="Basic residues" evidence="1">
    <location>
        <begin position="1"/>
        <end position="11"/>
    </location>
</feature>
<feature type="compositionally biased region" description="Low complexity" evidence="1">
    <location>
        <begin position="18"/>
        <end position="31"/>
    </location>
</feature>
<evidence type="ECO:0000313" key="2">
    <source>
        <dbReference type="EMBL" id="CAA9554511.1"/>
    </source>
</evidence>
<organism evidence="2">
    <name type="scientific">uncultured Thermomicrobiales bacterium</name>
    <dbReference type="NCBI Taxonomy" id="1645740"/>
    <lineage>
        <taxon>Bacteria</taxon>
        <taxon>Pseudomonadati</taxon>
        <taxon>Thermomicrobiota</taxon>
        <taxon>Thermomicrobia</taxon>
        <taxon>Thermomicrobiales</taxon>
        <taxon>environmental samples</taxon>
    </lineage>
</organism>
<gene>
    <name evidence="2" type="ORF">AVDCRST_MAG33-1173</name>
</gene>
<sequence>MGGPHRGKQVSRRLQDVPGSSPSPAPTGTSAIPLPDGADNHPGRRTVPAGTARTGPESSGPPGPTARSGNLRDSRSIPLGPNGCGGMRRPGTVASNDQLPTTNEPGPGPGRFPVRARVYGTVRDGCVVASTALQHPPRPRSS</sequence>
<feature type="compositionally biased region" description="Polar residues" evidence="1">
    <location>
        <begin position="93"/>
        <end position="104"/>
    </location>
</feature>
<dbReference type="AlphaFoldDB" id="A0A6J4UM26"/>
<dbReference type="EMBL" id="CADCWK010000112">
    <property type="protein sequence ID" value="CAA9554511.1"/>
    <property type="molecule type" value="Genomic_DNA"/>
</dbReference>
<evidence type="ECO:0000256" key="1">
    <source>
        <dbReference type="SAM" id="MobiDB-lite"/>
    </source>
</evidence>
<feature type="region of interest" description="Disordered" evidence="1">
    <location>
        <begin position="1"/>
        <end position="113"/>
    </location>
</feature>
<proteinExistence type="predicted"/>
<protein>
    <submittedName>
        <fullName evidence="2">Uncharacterized protein</fullName>
    </submittedName>
</protein>